<organism evidence="1 2">
    <name type="scientific">Pannus brasiliensis CCIBt3594</name>
    <dbReference type="NCBI Taxonomy" id="1427578"/>
    <lineage>
        <taxon>Bacteria</taxon>
        <taxon>Bacillati</taxon>
        <taxon>Cyanobacteriota</taxon>
        <taxon>Cyanophyceae</taxon>
        <taxon>Oscillatoriophycideae</taxon>
        <taxon>Chroococcales</taxon>
        <taxon>Microcystaceae</taxon>
        <taxon>Pannus</taxon>
    </lineage>
</organism>
<gene>
    <name evidence="1" type="ORF">V0288_12150</name>
</gene>
<evidence type="ECO:0000313" key="1">
    <source>
        <dbReference type="EMBL" id="MEG3437870.1"/>
    </source>
</evidence>
<dbReference type="Proteomes" id="UP001328733">
    <property type="component" value="Unassembled WGS sequence"/>
</dbReference>
<name>A0AAW9QLS6_9CHRO</name>
<protein>
    <recommendedName>
        <fullName evidence="3">Tetratricopeptide repeat protein</fullName>
    </recommendedName>
</protein>
<proteinExistence type="predicted"/>
<keyword evidence="2" id="KW-1185">Reference proteome</keyword>
<reference evidence="1 2" key="1">
    <citation type="submission" date="2024-01" db="EMBL/GenBank/DDBJ databases">
        <title>Genomic insights into the taxonomy and metabolism of the cyanobacterium Pannus brasiliensis CCIBt3594.</title>
        <authorList>
            <person name="Machado M."/>
            <person name="Botero N.B."/>
            <person name="Andreote A.P.D."/>
            <person name="Feitosa A.M.T."/>
            <person name="Popin R."/>
            <person name="Sivonen K."/>
            <person name="Fiore M.F."/>
        </authorList>
    </citation>
    <scope>NUCLEOTIDE SEQUENCE [LARGE SCALE GENOMIC DNA]</scope>
    <source>
        <strain evidence="1 2">CCIBt3594</strain>
    </source>
</reference>
<dbReference type="RefSeq" id="WP_332865348.1">
    <property type="nucleotide sequence ID" value="NZ_JBAFSM010000020.1"/>
</dbReference>
<dbReference type="EMBL" id="JBAFSM010000020">
    <property type="protein sequence ID" value="MEG3437870.1"/>
    <property type="molecule type" value="Genomic_DNA"/>
</dbReference>
<accession>A0AAW9QLS6</accession>
<evidence type="ECO:0000313" key="2">
    <source>
        <dbReference type="Proteomes" id="UP001328733"/>
    </source>
</evidence>
<sequence>MFPRSNFLFFLNALMMSTRPFAMIIGLVLFGMLTAPPGHRKQPETVAEILTAAEGELSSSDYDGAIELYDRLIAKTSDPFLLSSAYWGRGAARLGQFTTVNSKVRWYRLEARTDKGFVDDYETASREAKEVYDRGVADHLKAAEIAESAGMTDCGREIREILPRLPKGMIRYNNPYGFYTGRKPPRCYGNLP</sequence>
<comment type="caution">
    <text evidence="1">The sequence shown here is derived from an EMBL/GenBank/DDBJ whole genome shotgun (WGS) entry which is preliminary data.</text>
</comment>
<evidence type="ECO:0008006" key="3">
    <source>
        <dbReference type="Google" id="ProtNLM"/>
    </source>
</evidence>
<dbReference type="AlphaFoldDB" id="A0AAW9QLS6"/>